<evidence type="ECO:0000256" key="1">
    <source>
        <dbReference type="SAM" id="Phobius"/>
    </source>
</evidence>
<comment type="caution">
    <text evidence="2">The sequence shown here is derived from an EMBL/GenBank/DDBJ whole genome shotgun (WGS) entry which is preliminary data.</text>
</comment>
<reference evidence="2 3" key="1">
    <citation type="submission" date="2016-03" db="EMBL/GenBank/DDBJ databases">
        <authorList>
            <person name="Ploux O."/>
        </authorList>
    </citation>
    <scope>NUCLEOTIDE SEQUENCE [LARGE SCALE GENOMIC DNA]</scope>
    <source>
        <strain evidence="2 3">R-45363</strain>
    </source>
</reference>
<protein>
    <submittedName>
        <fullName evidence="2">Invasion protein</fullName>
    </submittedName>
</protein>
<evidence type="ECO:0000313" key="3">
    <source>
        <dbReference type="Proteomes" id="UP000078090"/>
    </source>
</evidence>
<organism evidence="2 3">
    <name type="scientific">Methylomonas methanica</name>
    <dbReference type="NCBI Taxonomy" id="421"/>
    <lineage>
        <taxon>Bacteria</taxon>
        <taxon>Pseudomonadati</taxon>
        <taxon>Pseudomonadota</taxon>
        <taxon>Gammaproteobacteria</taxon>
        <taxon>Methylococcales</taxon>
        <taxon>Methylococcaceae</taxon>
        <taxon>Methylomonas</taxon>
    </lineage>
</organism>
<dbReference type="InterPro" id="IPR007360">
    <property type="entry name" value="SirB"/>
</dbReference>
<gene>
    <name evidence="2" type="ORF">A1332_20430</name>
</gene>
<dbReference type="PANTHER" id="PTHR39594">
    <property type="entry name" value="PROTEIN YCHQ"/>
    <property type="match status" value="1"/>
</dbReference>
<dbReference type="PANTHER" id="PTHR39594:SF1">
    <property type="entry name" value="PROTEIN YCHQ"/>
    <property type="match status" value="1"/>
</dbReference>
<dbReference type="GO" id="GO:0005886">
    <property type="term" value="C:plasma membrane"/>
    <property type="evidence" value="ECO:0007669"/>
    <property type="project" value="TreeGrafter"/>
</dbReference>
<proteinExistence type="predicted"/>
<feature type="transmembrane region" description="Helical" evidence="1">
    <location>
        <begin position="68"/>
        <end position="86"/>
    </location>
</feature>
<dbReference type="RefSeq" id="WP_064010232.1">
    <property type="nucleotide sequence ID" value="NZ_LUUG01000109.1"/>
</dbReference>
<dbReference type="OrthoDB" id="5588650at2"/>
<keyword evidence="1" id="KW-0812">Transmembrane</keyword>
<feature type="transmembrane region" description="Helical" evidence="1">
    <location>
        <begin position="42"/>
        <end position="61"/>
    </location>
</feature>
<dbReference type="PIRSF" id="PIRSF005610">
    <property type="entry name" value="SirB"/>
    <property type="match status" value="1"/>
</dbReference>
<dbReference type="Pfam" id="PF04247">
    <property type="entry name" value="SirB"/>
    <property type="match status" value="1"/>
</dbReference>
<accession>A0A177LYK2</accession>
<dbReference type="EMBL" id="LUUG01000109">
    <property type="protein sequence ID" value="OAH98363.1"/>
    <property type="molecule type" value="Genomic_DNA"/>
</dbReference>
<dbReference type="Proteomes" id="UP000078090">
    <property type="component" value="Unassembled WGS sequence"/>
</dbReference>
<keyword evidence="1" id="KW-1133">Transmembrane helix</keyword>
<feature type="transmembrane region" description="Helical" evidence="1">
    <location>
        <begin position="92"/>
        <end position="112"/>
    </location>
</feature>
<keyword evidence="1" id="KW-0472">Membrane</keyword>
<name>A0A177LYK2_METMH</name>
<sequence length="120" mass="13555">MLKHMHLLFVAVLVISFIGRVAIAELKPVLLEQKWLKISPHIIASLVLLTGFALVFQGGWLSNEFAWIVAKLLMLLVYIGLGILAIRQSGRTRWLAFGGALFCLYYISKVAVTKQVFFFF</sequence>
<dbReference type="AlphaFoldDB" id="A0A177LYK2"/>
<evidence type="ECO:0000313" key="2">
    <source>
        <dbReference type="EMBL" id="OAH98363.1"/>
    </source>
</evidence>